<gene>
    <name evidence="7" type="ORF">HPB52_009440</name>
</gene>
<dbReference type="Gene3D" id="6.20.210.20">
    <property type="entry name" value="THAP domain"/>
    <property type="match status" value="1"/>
</dbReference>
<dbReference type="SMART" id="SM00980">
    <property type="entry name" value="THAP"/>
    <property type="match status" value="1"/>
</dbReference>
<dbReference type="GO" id="GO:0003677">
    <property type="term" value="F:DNA binding"/>
    <property type="evidence" value="ECO:0007669"/>
    <property type="project" value="UniProtKB-UniRule"/>
</dbReference>
<feature type="domain" description="THAP-type" evidence="6">
    <location>
        <begin position="1"/>
        <end position="93"/>
    </location>
</feature>
<dbReference type="GO" id="GO:0008270">
    <property type="term" value="F:zinc ion binding"/>
    <property type="evidence" value="ECO:0007669"/>
    <property type="project" value="UniProtKB-KW"/>
</dbReference>
<protein>
    <recommendedName>
        <fullName evidence="6">THAP-type domain-containing protein</fullName>
    </recommendedName>
</protein>
<evidence type="ECO:0000313" key="7">
    <source>
        <dbReference type="EMBL" id="KAH7956427.1"/>
    </source>
</evidence>
<dbReference type="VEuPathDB" id="VectorBase:RSAN_057760"/>
<reference evidence="7" key="1">
    <citation type="journal article" date="2020" name="Cell">
        <title>Large-Scale Comparative Analyses of Tick Genomes Elucidate Their Genetic Diversity and Vector Capacities.</title>
        <authorList>
            <consortium name="Tick Genome and Microbiome Consortium (TIGMIC)"/>
            <person name="Jia N."/>
            <person name="Wang J."/>
            <person name="Shi W."/>
            <person name="Du L."/>
            <person name="Sun Y."/>
            <person name="Zhan W."/>
            <person name="Jiang J.F."/>
            <person name="Wang Q."/>
            <person name="Zhang B."/>
            <person name="Ji P."/>
            <person name="Bell-Sakyi L."/>
            <person name="Cui X.M."/>
            <person name="Yuan T.T."/>
            <person name="Jiang B.G."/>
            <person name="Yang W.F."/>
            <person name="Lam T.T."/>
            <person name="Chang Q.C."/>
            <person name="Ding S.J."/>
            <person name="Wang X.J."/>
            <person name="Zhu J.G."/>
            <person name="Ruan X.D."/>
            <person name="Zhao L."/>
            <person name="Wei J.T."/>
            <person name="Ye R.Z."/>
            <person name="Que T.C."/>
            <person name="Du C.H."/>
            <person name="Zhou Y.H."/>
            <person name="Cheng J.X."/>
            <person name="Dai P.F."/>
            <person name="Guo W.B."/>
            <person name="Han X.H."/>
            <person name="Huang E.J."/>
            <person name="Li L.F."/>
            <person name="Wei W."/>
            <person name="Gao Y.C."/>
            <person name="Liu J.Z."/>
            <person name="Shao H.Z."/>
            <person name="Wang X."/>
            <person name="Wang C.C."/>
            <person name="Yang T.C."/>
            <person name="Huo Q.B."/>
            <person name="Li W."/>
            <person name="Chen H.Y."/>
            <person name="Chen S.E."/>
            <person name="Zhou L.G."/>
            <person name="Ni X.B."/>
            <person name="Tian J.H."/>
            <person name="Sheng Y."/>
            <person name="Liu T."/>
            <person name="Pan Y.S."/>
            <person name="Xia L.Y."/>
            <person name="Li J."/>
            <person name="Zhao F."/>
            <person name="Cao W.C."/>
        </authorList>
    </citation>
    <scope>NUCLEOTIDE SEQUENCE</scope>
    <source>
        <strain evidence="7">Rsan-2018</strain>
    </source>
</reference>
<organism evidence="7 8">
    <name type="scientific">Rhipicephalus sanguineus</name>
    <name type="common">Brown dog tick</name>
    <name type="synonym">Ixodes sanguineus</name>
    <dbReference type="NCBI Taxonomy" id="34632"/>
    <lineage>
        <taxon>Eukaryota</taxon>
        <taxon>Metazoa</taxon>
        <taxon>Ecdysozoa</taxon>
        <taxon>Arthropoda</taxon>
        <taxon>Chelicerata</taxon>
        <taxon>Arachnida</taxon>
        <taxon>Acari</taxon>
        <taxon>Parasitiformes</taxon>
        <taxon>Ixodida</taxon>
        <taxon>Ixodoidea</taxon>
        <taxon>Ixodidae</taxon>
        <taxon>Rhipicephalinae</taxon>
        <taxon>Rhipicephalus</taxon>
        <taxon>Rhipicephalus</taxon>
    </lineage>
</organism>
<dbReference type="PANTHER" id="PTHR31751:SF42">
    <property type="entry name" value="PROTEIN CBG10204"/>
    <property type="match status" value="1"/>
</dbReference>
<accession>A0A9D4PVD5</accession>
<comment type="caution">
    <text evidence="7">The sequence shown here is derived from an EMBL/GenBank/DDBJ whole genome shotgun (WGS) entry which is preliminary data.</text>
</comment>
<dbReference type="PROSITE" id="PS50950">
    <property type="entry name" value="ZF_THAP"/>
    <property type="match status" value="1"/>
</dbReference>
<keyword evidence="4 5" id="KW-0238">DNA-binding</keyword>
<evidence type="ECO:0000256" key="1">
    <source>
        <dbReference type="ARBA" id="ARBA00022723"/>
    </source>
</evidence>
<dbReference type="EMBL" id="JABSTV010001250">
    <property type="protein sequence ID" value="KAH7956427.1"/>
    <property type="molecule type" value="Genomic_DNA"/>
</dbReference>
<reference evidence="7" key="2">
    <citation type="submission" date="2021-09" db="EMBL/GenBank/DDBJ databases">
        <authorList>
            <person name="Jia N."/>
            <person name="Wang J."/>
            <person name="Shi W."/>
            <person name="Du L."/>
            <person name="Sun Y."/>
            <person name="Zhan W."/>
            <person name="Jiang J."/>
            <person name="Wang Q."/>
            <person name="Zhang B."/>
            <person name="Ji P."/>
            <person name="Sakyi L.B."/>
            <person name="Cui X."/>
            <person name="Yuan T."/>
            <person name="Jiang B."/>
            <person name="Yang W."/>
            <person name="Lam T.T.-Y."/>
            <person name="Chang Q."/>
            <person name="Ding S."/>
            <person name="Wang X."/>
            <person name="Zhu J."/>
            <person name="Ruan X."/>
            <person name="Zhao L."/>
            <person name="Wei J."/>
            <person name="Que T."/>
            <person name="Du C."/>
            <person name="Cheng J."/>
            <person name="Dai P."/>
            <person name="Han X."/>
            <person name="Huang E."/>
            <person name="Gao Y."/>
            <person name="Liu J."/>
            <person name="Shao H."/>
            <person name="Ye R."/>
            <person name="Li L."/>
            <person name="Wei W."/>
            <person name="Wang X."/>
            <person name="Wang C."/>
            <person name="Huo Q."/>
            <person name="Li W."/>
            <person name="Guo W."/>
            <person name="Chen H."/>
            <person name="Chen S."/>
            <person name="Zhou L."/>
            <person name="Zhou L."/>
            <person name="Ni X."/>
            <person name="Tian J."/>
            <person name="Zhou Y."/>
            <person name="Sheng Y."/>
            <person name="Liu T."/>
            <person name="Pan Y."/>
            <person name="Xia L."/>
            <person name="Li J."/>
            <person name="Zhao F."/>
            <person name="Cao W."/>
        </authorList>
    </citation>
    <scope>NUCLEOTIDE SEQUENCE</scope>
    <source>
        <strain evidence="7">Rsan-2018</strain>
        <tissue evidence="7">Larvae</tissue>
    </source>
</reference>
<evidence type="ECO:0000259" key="6">
    <source>
        <dbReference type="PROSITE" id="PS50950"/>
    </source>
</evidence>
<dbReference type="SMART" id="SM00692">
    <property type="entry name" value="DM3"/>
    <property type="match status" value="1"/>
</dbReference>
<keyword evidence="2 5" id="KW-0863">Zinc-finger</keyword>
<dbReference type="PANTHER" id="PTHR31751">
    <property type="entry name" value="SI:CH211-108C17.2-RELATED-RELATED"/>
    <property type="match status" value="1"/>
</dbReference>
<keyword evidence="1" id="KW-0479">Metal-binding</keyword>
<evidence type="ECO:0000256" key="5">
    <source>
        <dbReference type="PROSITE-ProRule" id="PRU00309"/>
    </source>
</evidence>
<name>A0A9D4PVD5_RHISA</name>
<dbReference type="Pfam" id="PF05485">
    <property type="entry name" value="THAP"/>
    <property type="match status" value="1"/>
</dbReference>
<dbReference type="VEuPathDB" id="VectorBase:RSAN_040913"/>
<evidence type="ECO:0000256" key="2">
    <source>
        <dbReference type="ARBA" id="ARBA00022771"/>
    </source>
</evidence>
<evidence type="ECO:0000313" key="8">
    <source>
        <dbReference type="Proteomes" id="UP000821837"/>
    </source>
</evidence>
<dbReference type="InterPro" id="IPR038441">
    <property type="entry name" value="THAP_Znf_sf"/>
</dbReference>
<keyword evidence="3" id="KW-0862">Zinc</keyword>
<proteinExistence type="predicted"/>
<dbReference type="Proteomes" id="UP000821837">
    <property type="component" value="Unassembled WGS sequence"/>
</dbReference>
<keyword evidence="8" id="KW-1185">Reference proteome</keyword>
<dbReference type="SUPFAM" id="SSF57716">
    <property type="entry name" value="Glucocorticoid receptor-like (DNA-binding domain)"/>
    <property type="match status" value="1"/>
</dbReference>
<dbReference type="InterPro" id="IPR006612">
    <property type="entry name" value="THAP_Znf"/>
</dbReference>
<dbReference type="AlphaFoldDB" id="A0A9D4PVD5"/>
<evidence type="ECO:0000256" key="4">
    <source>
        <dbReference type="ARBA" id="ARBA00023125"/>
    </source>
</evidence>
<evidence type="ECO:0000256" key="3">
    <source>
        <dbReference type="ARBA" id="ARBA00022833"/>
    </source>
</evidence>
<sequence>MAPIFCPVKSCSSATGDNGCKFHRFPSDPALRETWVAFVRRGRGGDWTPTKRSLLCSRHFTPDAYTCSIQLMADFGLSTKNVRLKSDAVPTLCHPAVTARHDAIQGRGKRDCRGNNLKCVGDPEVRTPAEVSATTCRDAERHDTEASIKKRLRRDPKDSCRPYSEQTDALTIRASSLRLRRRAKFWEKEMALHQQLKPTGARLAGDSRSDSPGYCAKYGTYSLLETSINKIIDVELVQSNEVASSGHMELEGLKRTLKNLHDSGIAVLEIVTDRHPQVQKYLRTHQPPLLHLFDAWHVSKGVKKQLIAAGKHRGCELIGLWRRSIIAHLYFAVGVGKGNGDLAIAVWLSLLNHIQDKHTGHGLLYPECKHGELERRKWILPGTDAYDRLHAIVTSKRLLDDIRQVSPNFQTFGVESFHSIINRFAPKCYAFSHQGQLARCLLSALHYNENSGRMQAATKKGDLRWQIKHPKARGGEPVACPIRELPTYAYVNHLLSAVEELLACRSKGGTDATPQPPHLSAAFGPVDKVAIVEAHKSRFAGN</sequence>